<keyword evidence="1" id="KW-0614">Plasmid</keyword>
<name>A0A2R4PE22_ECOLX</name>
<proteinExistence type="predicted"/>
<protein>
    <submittedName>
        <fullName evidence="1">Uncharacterized protein</fullName>
    </submittedName>
</protein>
<accession>A0A2R4PE22</accession>
<evidence type="ECO:0000313" key="1">
    <source>
        <dbReference type="EMBL" id="AVX49915.1"/>
    </source>
</evidence>
<geneLocation type="plasmid" evidence="1">
    <name>pAMA1416</name>
</geneLocation>
<dbReference type="EMBL" id="MG462728">
    <property type="protein sequence ID" value="AVX49915.1"/>
    <property type="molecule type" value="Genomic_DNA"/>
</dbReference>
<sequence>MIFMVSYENQWLKKRMAVLNLNKTKRHERLKKIVQEGA</sequence>
<dbReference type="AlphaFoldDB" id="A0A2R4PE22"/>
<reference evidence="1" key="1">
    <citation type="submission" date="2017-11" db="EMBL/GenBank/DDBJ databases">
        <title>Comparison of blaNDM-1 plasmids.</title>
        <authorList>
            <person name="Hasman H."/>
            <person name="Overballe-Petersen S."/>
            <person name="Hansen F."/>
            <person name="Hammerum A.M."/>
        </authorList>
    </citation>
    <scope>NUCLEOTIDE SEQUENCE</scope>
    <source>
        <strain evidence="1">AMA1416</strain>
        <plasmid evidence="1">pAMA1416</plasmid>
    </source>
</reference>
<organism evidence="1">
    <name type="scientific">Escherichia coli</name>
    <dbReference type="NCBI Taxonomy" id="562"/>
    <lineage>
        <taxon>Bacteria</taxon>
        <taxon>Pseudomonadati</taxon>
        <taxon>Pseudomonadota</taxon>
        <taxon>Gammaproteobacteria</taxon>
        <taxon>Enterobacterales</taxon>
        <taxon>Enterobacteriaceae</taxon>
        <taxon>Escherichia</taxon>
    </lineage>
</organism>